<dbReference type="PROSITE" id="PS51464">
    <property type="entry name" value="SIS"/>
    <property type="match status" value="2"/>
</dbReference>
<comment type="catalytic activity">
    <reaction evidence="1 8">
        <text>D-fructose 6-phosphate + L-glutamine = D-glucosamine 6-phosphate + L-glutamate</text>
        <dbReference type="Rhea" id="RHEA:13237"/>
        <dbReference type="ChEBI" id="CHEBI:29985"/>
        <dbReference type="ChEBI" id="CHEBI:58359"/>
        <dbReference type="ChEBI" id="CHEBI:58725"/>
        <dbReference type="ChEBI" id="CHEBI:61527"/>
        <dbReference type="EC" id="2.6.1.16"/>
    </reaction>
</comment>
<dbReference type="EMBL" id="FNWJ01000002">
    <property type="protein sequence ID" value="SEH13763.1"/>
    <property type="molecule type" value="Genomic_DNA"/>
</dbReference>
<dbReference type="GO" id="GO:0006487">
    <property type="term" value="P:protein N-linked glycosylation"/>
    <property type="evidence" value="ECO:0007669"/>
    <property type="project" value="TreeGrafter"/>
</dbReference>
<dbReference type="GO" id="GO:0004360">
    <property type="term" value="F:glutamine-fructose-6-phosphate transaminase (isomerizing) activity"/>
    <property type="evidence" value="ECO:0007669"/>
    <property type="project" value="UniProtKB-UniRule"/>
</dbReference>
<evidence type="ECO:0000256" key="1">
    <source>
        <dbReference type="ARBA" id="ARBA00001031"/>
    </source>
</evidence>
<dbReference type="InterPro" id="IPR005855">
    <property type="entry name" value="GFAT"/>
</dbReference>
<dbReference type="AlphaFoldDB" id="A0A1H6FUT3"/>
<dbReference type="InterPro" id="IPR047084">
    <property type="entry name" value="GFAT_N"/>
</dbReference>
<evidence type="ECO:0000259" key="10">
    <source>
        <dbReference type="PROSITE" id="PS51464"/>
    </source>
</evidence>
<organism evidence="11 12">
    <name type="scientific">Thermoleophilum album</name>
    <dbReference type="NCBI Taxonomy" id="29539"/>
    <lineage>
        <taxon>Bacteria</taxon>
        <taxon>Bacillati</taxon>
        <taxon>Actinomycetota</taxon>
        <taxon>Thermoleophilia</taxon>
        <taxon>Thermoleophilales</taxon>
        <taxon>Thermoleophilaceae</taxon>
        <taxon>Thermoleophilum</taxon>
    </lineage>
</organism>
<dbReference type="Pfam" id="PF01380">
    <property type="entry name" value="SIS"/>
    <property type="match status" value="2"/>
</dbReference>
<keyword evidence="12" id="KW-1185">Reference proteome</keyword>
<keyword evidence="6" id="KW-0677">Repeat</keyword>
<sequence length="633" mass="69137">MCGIVGYTGRRSCRELLLRGLERLEYRGYDSAGLALLHDDGRVETIHAVGNLSRLRAAVAAAAGSAGGEAESEALDAGEGRTPDDDATAAHTGIGHTRWATHGRVSEENAHPHCDPEGRVHIVLNGIVENWAELRTRLEARGNVFRSETDAEVVAHLIALHLDQGDPVEAVRRAYRELRGHYAFVALFAGRPGLLVAARKECPLVVGLGEGETFLASAIPAFLRHTRRIQLVEDDEIVVVTPQGARFERVAGALVEREVRLVDWDEDVAEKGGYETFMLKEIYEQPAAIKETIVDRLSDGIALSELGLTAEEARRLRRVVIVGCGTSYHAGLVGRYAIERWARVPVEMEIASEFRYRDPVLDAADLVLAITQSGETADTLAAMRLARERGARVIAVTNVMGSQATREADGVLYTRAGLEIGVAATKTFVAQVAVMLLLGLWLGEARGTLSSTERDRLITELRALPDAVRETIERVREPVRAIAEHWQSAGFFLYLGRHIGLPVCLEGALKLKEISYVPTDAYAAGEMKHGPIALLDERTPVVCVACDSPVLEKVLSNIAEVRARGAHVVAVATEGRKEVAEHAEEVIYVPRTDWMLQPIPAIVPLQLLAYEIARLRGLNVDQPRNLAKTVTVE</sequence>
<dbReference type="Gene3D" id="3.40.50.10490">
    <property type="entry name" value="Glucose-6-phosphate isomerase like protein, domain 1"/>
    <property type="match status" value="2"/>
</dbReference>
<keyword evidence="4 8" id="KW-0032">Aminotransferase</keyword>
<proteinExistence type="inferred from homology"/>
<feature type="domain" description="Glutamine amidotransferase type-2" evidence="9">
    <location>
        <begin position="2"/>
        <end position="243"/>
    </location>
</feature>
<dbReference type="PANTHER" id="PTHR10937:SF0">
    <property type="entry name" value="GLUTAMINE--FRUCTOSE-6-PHOSPHATE TRANSAMINASE (ISOMERIZING)"/>
    <property type="match status" value="1"/>
</dbReference>
<feature type="active site" description="Nucleophile; for GATase activity" evidence="8">
    <location>
        <position position="2"/>
    </location>
</feature>
<dbReference type="CDD" id="cd00714">
    <property type="entry name" value="GFAT"/>
    <property type="match status" value="1"/>
</dbReference>
<dbReference type="InterPro" id="IPR017932">
    <property type="entry name" value="GATase_2_dom"/>
</dbReference>
<dbReference type="OrthoDB" id="9761808at2"/>
<dbReference type="InterPro" id="IPR046348">
    <property type="entry name" value="SIS_dom_sf"/>
</dbReference>
<comment type="subcellular location">
    <subcellularLocation>
        <location evidence="8">Cytoplasm</location>
    </subcellularLocation>
</comment>
<keyword evidence="8" id="KW-0963">Cytoplasm</keyword>
<dbReference type="FunFam" id="3.40.50.10490:FF:000002">
    <property type="entry name" value="Glutamine--fructose-6-phosphate aminotransferase [isomerizing]"/>
    <property type="match status" value="1"/>
</dbReference>
<evidence type="ECO:0000256" key="4">
    <source>
        <dbReference type="ARBA" id="ARBA00022576"/>
    </source>
</evidence>
<evidence type="ECO:0000256" key="7">
    <source>
        <dbReference type="ARBA" id="ARBA00022962"/>
    </source>
</evidence>
<feature type="active site" description="For Fru-6P isomerization activity" evidence="8">
    <location>
        <position position="628"/>
    </location>
</feature>
<accession>A0A1H6FUT3</accession>
<dbReference type="NCBIfam" id="NF001484">
    <property type="entry name" value="PRK00331.1"/>
    <property type="match status" value="1"/>
</dbReference>
<dbReference type="CDD" id="cd05009">
    <property type="entry name" value="SIS_GlmS_GlmD_2"/>
    <property type="match status" value="1"/>
</dbReference>
<dbReference type="GO" id="GO:0006002">
    <property type="term" value="P:fructose 6-phosphate metabolic process"/>
    <property type="evidence" value="ECO:0007669"/>
    <property type="project" value="TreeGrafter"/>
</dbReference>
<dbReference type="SUPFAM" id="SSF56235">
    <property type="entry name" value="N-terminal nucleophile aminohydrolases (Ntn hydrolases)"/>
    <property type="match status" value="1"/>
</dbReference>
<evidence type="ECO:0000256" key="8">
    <source>
        <dbReference type="HAMAP-Rule" id="MF_00164"/>
    </source>
</evidence>
<evidence type="ECO:0000256" key="3">
    <source>
        <dbReference type="ARBA" id="ARBA00016090"/>
    </source>
</evidence>
<dbReference type="Pfam" id="PF13522">
    <property type="entry name" value="GATase_6"/>
    <property type="match status" value="1"/>
</dbReference>
<dbReference type="PROSITE" id="PS51278">
    <property type="entry name" value="GATASE_TYPE_2"/>
    <property type="match status" value="1"/>
</dbReference>
<dbReference type="Proteomes" id="UP000222056">
    <property type="component" value="Unassembled WGS sequence"/>
</dbReference>
<dbReference type="GO" id="GO:0097367">
    <property type="term" value="F:carbohydrate derivative binding"/>
    <property type="evidence" value="ECO:0007669"/>
    <property type="project" value="InterPro"/>
</dbReference>
<dbReference type="SUPFAM" id="SSF53697">
    <property type="entry name" value="SIS domain"/>
    <property type="match status" value="1"/>
</dbReference>
<keyword evidence="7" id="KW-0315">Glutamine amidotransferase</keyword>
<comment type="subunit">
    <text evidence="8">Homodimer.</text>
</comment>
<dbReference type="HAMAP" id="MF_00164">
    <property type="entry name" value="GlmS"/>
    <property type="match status" value="1"/>
</dbReference>
<evidence type="ECO:0000313" key="12">
    <source>
        <dbReference type="Proteomes" id="UP000222056"/>
    </source>
</evidence>
<dbReference type="STRING" id="29539.SAMN02745716_1305"/>
<gene>
    <name evidence="8" type="primary">glmS</name>
    <name evidence="11" type="ORF">SAMN02745716_1305</name>
</gene>
<dbReference type="GO" id="GO:0006047">
    <property type="term" value="P:UDP-N-acetylglucosamine metabolic process"/>
    <property type="evidence" value="ECO:0007669"/>
    <property type="project" value="TreeGrafter"/>
</dbReference>
<dbReference type="FunFam" id="3.40.50.10490:FF:000001">
    <property type="entry name" value="Glutamine--fructose-6-phosphate aminotransferase [isomerizing]"/>
    <property type="match status" value="1"/>
</dbReference>
<dbReference type="CDD" id="cd05008">
    <property type="entry name" value="SIS_GlmS_GlmD_1"/>
    <property type="match status" value="1"/>
</dbReference>
<dbReference type="InterPro" id="IPR035466">
    <property type="entry name" value="GlmS/AgaS_SIS"/>
</dbReference>
<evidence type="ECO:0000256" key="2">
    <source>
        <dbReference type="ARBA" id="ARBA00012916"/>
    </source>
</evidence>
<protein>
    <recommendedName>
        <fullName evidence="3 8">Glutamine--fructose-6-phosphate aminotransferase [isomerizing]</fullName>
        <ecNumber evidence="2 8">2.6.1.16</ecNumber>
    </recommendedName>
    <alternativeName>
        <fullName evidence="8">D-fructose-6-phosphate amidotransferase</fullName>
    </alternativeName>
    <alternativeName>
        <fullName evidence="8">GFAT</fullName>
    </alternativeName>
    <alternativeName>
        <fullName evidence="8">Glucosamine-6-phosphate synthase</fullName>
    </alternativeName>
    <alternativeName>
        <fullName evidence="8">Hexosephosphate aminotransferase</fullName>
    </alternativeName>
    <alternativeName>
        <fullName evidence="8">L-glutamine--D-fructose-6-phosphate amidotransferase</fullName>
    </alternativeName>
</protein>
<dbReference type="PANTHER" id="PTHR10937">
    <property type="entry name" value="GLUCOSAMINE--FRUCTOSE-6-PHOSPHATE AMINOTRANSFERASE, ISOMERIZING"/>
    <property type="match status" value="1"/>
</dbReference>
<dbReference type="Gene3D" id="3.60.20.10">
    <property type="entry name" value="Glutamine Phosphoribosylpyrophosphate, subunit 1, domain 1"/>
    <property type="match status" value="1"/>
</dbReference>
<evidence type="ECO:0000313" key="11">
    <source>
        <dbReference type="EMBL" id="SEH13763.1"/>
    </source>
</evidence>
<dbReference type="InterPro" id="IPR035490">
    <property type="entry name" value="GlmS/FrlB_SIS"/>
</dbReference>
<reference evidence="12" key="1">
    <citation type="submission" date="2016-10" db="EMBL/GenBank/DDBJ databases">
        <authorList>
            <person name="Varghese N."/>
            <person name="Submissions S."/>
        </authorList>
    </citation>
    <scope>NUCLEOTIDE SEQUENCE [LARGE SCALE GENOMIC DNA]</scope>
    <source>
        <strain evidence="12">ATCC 35263</strain>
    </source>
</reference>
<dbReference type="GO" id="GO:0046349">
    <property type="term" value="P:amino sugar biosynthetic process"/>
    <property type="evidence" value="ECO:0007669"/>
    <property type="project" value="UniProtKB-ARBA"/>
</dbReference>
<dbReference type="GO" id="GO:0005975">
    <property type="term" value="P:carbohydrate metabolic process"/>
    <property type="evidence" value="ECO:0007669"/>
    <property type="project" value="UniProtKB-UniRule"/>
</dbReference>
<dbReference type="EC" id="2.6.1.16" evidence="2 8"/>
<dbReference type="InterPro" id="IPR001347">
    <property type="entry name" value="SIS_dom"/>
</dbReference>
<evidence type="ECO:0000256" key="6">
    <source>
        <dbReference type="ARBA" id="ARBA00022737"/>
    </source>
</evidence>
<feature type="domain" description="SIS" evidence="10">
    <location>
        <begin position="482"/>
        <end position="623"/>
    </location>
</feature>
<dbReference type="GO" id="GO:0005829">
    <property type="term" value="C:cytosol"/>
    <property type="evidence" value="ECO:0007669"/>
    <property type="project" value="TreeGrafter"/>
</dbReference>
<dbReference type="NCBIfam" id="TIGR01135">
    <property type="entry name" value="glmS"/>
    <property type="match status" value="1"/>
</dbReference>
<comment type="function">
    <text evidence="8">Catalyzes the first step in hexosamine metabolism, converting fructose-6P into glucosamine-6P using glutamine as a nitrogen source.</text>
</comment>
<name>A0A1H6FUT3_THEAL</name>
<evidence type="ECO:0000256" key="5">
    <source>
        <dbReference type="ARBA" id="ARBA00022679"/>
    </source>
</evidence>
<evidence type="ECO:0000259" key="9">
    <source>
        <dbReference type="PROSITE" id="PS51278"/>
    </source>
</evidence>
<feature type="domain" description="SIS" evidence="10">
    <location>
        <begin position="309"/>
        <end position="448"/>
    </location>
</feature>
<dbReference type="RefSeq" id="WP_093117503.1">
    <property type="nucleotide sequence ID" value="NZ_FNWJ01000002.1"/>
</dbReference>
<feature type="initiator methionine" description="Removed" evidence="8">
    <location>
        <position position="1"/>
    </location>
</feature>
<dbReference type="InterPro" id="IPR029055">
    <property type="entry name" value="Ntn_hydrolases_N"/>
</dbReference>
<keyword evidence="5 8" id="KW-0808">Transferase</keyword>